<protein>
    <submittedName>
        <fullName evidence="1">Uncharacterized protein</fullName>
    </submittedName>
</protein>
<dbReference type="SUPFAM" id="SSF56672">
    <property type="entry name" value="DNA/RNA polymerases"/>
    <property type="match status" value="1"/>
</dbReference>
<dbReference type="InterPro" id="IPR053134">
    <property type="entry name" value="RNA-dir_DNA_polymerase"/>
</dbReference>
<keyword evidence="2" id="KW-1185">Reference proteome</keyword>
<reference evidence="1" key="2">
    <citation type="submission" date="2022-01" db="EMBL/GenBank/DDBJ databases">
        <authorList>
            <person name="Yamashiro T."/>
            <person name="Shiraishi A."/>
            <person name="Satake H."/>
            <person name="Nakayama K."/>
        </authorList>
    </citation>
    <scope>NUCLEOTIDE SEQUENCE</scope>
</reference>
<dbReference type="PANTHER" id="PTHR24559">
    <property type="entry name" value="TRANSPOSON TY3-I GAG-POL POLYPROTEIN"/>
    <property type="match status" value="1"/>
</dbReference>
<accession>A0ABQ5H759</accession>
<dbReference type="EMBL" id="BQNB010019266">
    <property type="protein sequence ID" value="GJT83470.1"/>
    <property type="molecule type" value="Genomic_DNA"/>
</dbReference>
<reference evidence="1" key="1">
    <citation type="journal article" date="2022" name="Int. J. Mol. Sci.">
        <title>Draft Genome of Tanacetum Coccineum: Genomic Comparison of Closely Related Tanacetum-Family Plants.</title>
        <authorList>
            <person name="Yamashiro T."/>
            <person name="Shiraishi A."/>
            <person name="Nakayama K."/>
            <person name="Satake H."/>
        </authorList>
    </citation>
    <scope>NUCLEOTIDE SEQUENCE</scope>
</reference>
<evidence type="ECO:0000313" key="2">
    <source>
        <dbReference type="Proteomes" id="UP001151760"/>
    </source>
</evidence>
<evidence type="ECO:0000313" key="1">
    <source>
        <dbReference type="EMBL" id="GJT83470.1"/>
    </source>
</evidence>
<sequence length="360" mass="41592">MVKKSGWLAGRIVCVDFTDLTKQNSHKTANHYLEIRLESGVLMRIPPQVLLDATRGTPNPKWAKDDEEKTAFHTSQGVYCYTKMPFGLKNTGATYQRLVGSKARFKETEINYTRAMEEADPGVSIRRQKTAQNISSAPNSGDHRSTHQRVKGQITADFPHEKPKPIVLPQSEVKLQKPCIIFTGWIVMRIVITKLRAPIKAGVGRNLEEQIHLGDGDIYGSRRIRRTAQRFNSEMASLYRRPFPQPWLRSSGPNFIRLRAPRRFMRFMQYAHEDHDLISRSLRSRVLLAHQSPDARDMDKEIAMIDKCTDQVPRQPQNRIKHPITSPWPFHKWGIRHCWSSSLLQRRIEIPIVTIELLLY</sequence>
<dbReference type="Proteomes" id="UP001151760">
    <property type="component" value="Unassembled WGS sequence"/>
</dbReference>
<dbReference type="InterPro" id="IPR043502">
    <property type="entry name" value="DNA/RNA_pol_sf"/>
</dbReference>
<comment type="caution">
    <text evidence="1">The sequence shown here is derived from an EMBL/GenBank/DDBJ whole genome shotgun (WGS) entry which is preliminary data.</text>
</comment>
<organism evidence="1 2">
    <name type="scientific">Tanacetum coccineum</name>
    <dbReference type="NCBI Taxonomy" id="301880"/>
    <lineage>
        <taxon>Eukaryota</taxon>
        <taxon>Viridiplantae</taxon>
        <taxon>Streptophyta</taxon>
        <taxon>Embryophyta</taxon>
        <taxon>Tracheophyta</taxon>
        <taxon>Spermatophyta</taxon>
        <taxon>Magnoliopsida</taxon>
        <taxon>eudicotyledons</taxon>
        <taxon>Gunneridae</taxon>
        <taxon>Pentapetalae</taxon>
        <taxon>asterids</taxon>
        <taxon>campanulids</taxon>
        <taxon>Asterales</taxon>
        <taxon>Asteraceae</taxon>
        <taxon>Asteroideae</taxon>
        <taxon>Anthemideae</taxon>
        <taxon>Anthemidinae</taxon>
        <taxon>Tanacetum</taxon>
    </lineage>
</organism>
<dbReference type="Gene3D" id="3.10.10.10">
    <property type="entry name" value="HIV Type 1 Reverse Transcriptase, subunit A, domain 1"/>
    <property type="match status" value="1"/>
</dbReference>
<gene>
    <name evidence="1" type="ORF">Tco_1057812</name>
</gene>
<proteinExistence type="predicted"/>
<name>A0ABQ5H759_9ASTR</name>
<dbReference type="PANTHER" id="PTHR24559:SF444">
    <property type="entry name" value="REVERSE TRANSCRIPTASE DOMAIN-CONTAINING PROTEIN"/>
    <property type="match status" value="1"/>
</dbReference>